<evidence type="ECO:0000256" key="1">
    <source>
        <dbReference type="SAM" id="SignalP"/>
    </source>
</evidence>
<protein>
    <recommendedName>
        <fullName evidence="3">Phage infection protein</fullName>
    </recommendedName>
</protein>
<evidence type="ECO:0008006" key="3">
    <source>
        <dbReference type="Google" id="ProtNLM"/>
    </source>
</evidence>
<dbReference type="KEGG" id="moc:BB934_06515"/>
<accession>A0A1B2EDC0</accession>
<proteinExistence type="predicted"/>
<dbReference type="InterPro" id="IPR008164">
    <property type="entry name" value="XGLTT_rpt"/>
</dbReference>
<evidence type="ECO:0000313" key="2">
    <source>
        <dbReference type="EMBL" id="ANY77929.1"/>
    </source>
</evidence>
<dbReference type="Pfam" id="PF01744">
    <property type="entry name" value="GLTT"/>
    <property type="match status" value="1"/>
</dbReference>
<dbReference type="AlphaFoldDB" id="A0A1B2EDC0"/>
<feature type="chain" id="PRO_5008535981" description="Phage infection protein" evidence="1">
    <location>
        <begin position="24"/>
        <end position="88"/>
    </location>
</feature>
<feature type="signal peptide" evidence="1">
    <location>
        <begin position="1"/>
        <end position="23"/>
    </location>
</feature>
<gene>
    <name evidence="2" type="ORF">BB934_06515</name>
</gene>
<dbReference type="RefSeq" id="WP_099508920.1">
    <property type="nucleotide sequence ID" value="NZ_CP016616.1"/>
</dbReference>
<organism evidence="2">
    <name type="scientific">Microvirga ossetica</name>
    <dbReference type="NCBI Taxonomy" id="1882682"/>
    <lineage>
        <taxon>Bacteria</taxon>
        <taxon>Pseudomonadati</taxon>
        <taxon>Pseudomonadota</taxon>
        <taxon>Alphaproteobacteria</taxon>
        <taxon>Hyphomicrobiales</taxon>
        <taxon>Methylobacteriaceae</taxon>
        <taxon>Microvirga</taxon>
    </lineage>
</organism>
<name>A0A1B2EDC0_9HYPH</name>
<keyword evidence="1" id="KW-0732">Signal</keyword>
<dbReference type="EMBL" id="CP016616">
    <property type="protein sequence ID" value="ANY77929.1"/>
    <property type="molecule type" value="Genomic_DNA"/>
</dbReference>
<reference evidence="2" key="1">
    <citation type="submission" date="2016-07" db="EMBL/GenBank/DDBJ databases">
        <title>Microvirga ossetica sp. nov. a new species of rhizobia isolated from root nodules of the legume species Vicia alpestris Steven originated from North Ossetia region in the Caucasus.</title>
        <authorList>
            <person name="Safronova V.I."/>
            <person name="Kuznetsova I.G."/>
            <person name="Sazanova A.L."/>
            <person name="Belimov A."/>
            <person name="Andronov E."/>
            <person name="Osledkin Y.S."/>
            <person name="Onishchuk O.P."/>
            <person name="Kurchak O.N."/>
            <person name="Shaposhnikov A.I."/>
            <person name="Willems A."/>
            <person name="Tikhonovich I.A."/>
        </authorList>
    </citation>
    <scope>NUCLEOTIDE SEQUENCE [LARGE SCALE GENOMIC DNA]</scope>
    <source>
        <strain evidence="2">V5/3M</strain>
    </source>
</reference>
<sequence>MKILYVLPLLAVSALHVVPQANAATLDNGRNINGVDLNGRNINGRNVNGLATNGLSTNGLSTNGVDREEAIGHATSVILKGGERVSRQ</sequence>